<sequence length="612" mass="65595">MAVSATFESPRHLTPAPYYRPLINCCLLSVRAMKSLPLAVVSLSLGFVGLSSAVHLPVQRVRPRSPGSGTSTYMSKQSTKQGLTNTGDILYTAEFKVGQASYTLQLDTGSSDLWFAPDRNYNKTFANAKLYKDLSLNLTYGTGWSAGVVAQTDVEFAGFNIKNQSFLYIQELSQWDVDFEQEYPIYQGIAGLSFDTNSKINVAVLNSANSSTATWGRSLMSNIFLSDRSTPNHIAFFLDRTGDLNDTDTGYFDIGTYAPGYETVADMPKLEVYSGFDRGVTRWNVLVNGISINGTKYTLKSTIVEDKSTGFTNIPPKGSIAALMDTGTSVGGLPTDIYHALYKRMGGVFVQELGMYAVPCMAEANLEFTIENQTVSIHPLDLTSAKAYELTNGQNVTLCTSSYGPGEDPGSDIDIILGDGFLRNVYAVYNYGDFVSTLSGFSTKSPFIQILPLTDAEKASAEFKQARAEALAALPPQADLSAINDPNPQGTNSSNTQPTSSAPSQPTVKVGTGSPNAGLGGTSGSNLGVTDNSGDALSLNKLTTLVSVGLGLLGLNALLLVVLAVLGGLAFARLRRGESASRTGAYAPVALERERASEFKDEPVKYDTQFRD</sequence>
<keyword evidence="5" id="KW-0472">Membrane</keyword>
<accession>A0A5N5QII5</accession>
<evidence type="ECO:0000256" key="2">
    <source>
        <dbReference type="PIRSR" id="PIRSR601461-1"/>
    </source>
</evidence>
<dbReference type="PANTHER" id="PTHR47966">
    <property type="entry name" value="BETA-SITE APP-CLEAVING ENZYME, ISOFORM A-RELATED"/>
    <property type="match status" value="1"/>
</dbReference>
<dbReference type="InterPro" id="IPR034164">
    <property type="entry name" value="Pepsin-like_dom"/>
</dbReference>
<dbReference type="CDD" id="cd05471">
    <property type="entry name" value="pepsin_like"/>
    <property type="match status" value="1"/>
</dbReference>
<dbReference type="GO" id="GO:0006508">
    <property type="term" value="P:proteolysis"/>
    <property type="evidence" value="ECO:0007669"/>
    <property type="project" value="UniProtKB-KW"/>
</dbReference>
<keyword evidence="5" id="KW-0812">Transmembrane</keyword>
<keyword evidence="7" id="KW-0378">Hydrolase</keyword>
<evidence type="ECO:0000256" key="1">
    <source>
        <dbReference type="ARBA" id="ARBA00007447"/>
    </source>
</evidence>
<evidence type="ECO:0000313" key="8">
    <source>
        <dbReference type="Proteomes" id="UP000383932"/>
    </source>
</evidence>
<dbReference type="PROSITE" id="PS51767">
    <property type="entry name" value="PEPTIDASE_A1"/>
    <property type="match status" value="1"/>
</dbReference>
<feature type="domain" description="Peptidase A1" evidence="6">
    <location>
        <begin position="91"/>
        <end position="442"/>
    </location>
</feature>
<comment type="caution">
    <text evidence="7">The sequence shown here is derived from an EMBL/GenBank/DDBJ whole genome shotgun (WGS) entry which is preliminary data.</text>
</comment>
<feature type="compositionally biased region" description="Polar residues" evidence="4">
    <location>
        <begin position="484"/>
        <end position="507"/>
    </location>
</feature>
<evidence type="ECO:0000259" key="6">
    <source>
        <dbReference type="PROSITE" id="PS51767"/>
    </source>
</evidence>
<keyword evidence="3" id="KW-1015">Disulfide bond</keyword>
<keyword evidence="8" id="KW-1185">Reference proteome</keyword>
<name>A0A5N5QII5_9AGAM</name>
<dbReference type="InterPro" id="IPR021109">
    <property type="entry name" value="Peptidase_aspartic_dom_sf"/>
</dbReference>
<feature type="region of interest" description="Disordered" evidence="4">
    <location>
        <begin position="479"/>
        <end position="527"/>
    </location>
</feature>
<evidence type="ECO:0000256" key="3">
    <source>
        <dbReference type="PIRSR" id="PIRSR601461-2"/>
    </source>
</evidence>
<dbReference type="GO" id="GO:0004190">
    <property type="term" value="F:aspartic-type endopeptidase activity"/>
    <property type="evidence" value="ECO:0007669"/>
    <property type="project" value="InterPro"/>
</dbReference>
<dbReference type="EMBL" id="SSOP01000113">
    <property type="protein sequence ID" value="KAB5591281.1"/>
    <property type="molecule type" value="Genomic_DNA"/>
</dbReference>
<dbReference type="InterPro" id="IPR033121">
    <property type="entry name" value="PEPTIDASE_A1"/>
</dbReference>
<dbReference type="AlphaFoldDB" id="A0A5N5QII5"/>
<feature type="transmembrane region" description="Helical" evidence="5">
    <location>
        <begin position="548"/>
        <end position="572"/>
    </location>
</feature>
<dbReference type="OrthoDB" id="15189at2759"/>
<feature type="disulfide bond" evidence="3">
    <location>
        <begin position="360"/>
        <end position="399"/>
    </location>
</feature>
<dbReference type="PANTHER" id="PTHR47966:SF57">
    <property type="entry name" value="PEPTIDASE A1 DOMAIN-CONTAINING PROTEIN"/>
    <property type="match status" value="1"/>
</dbReference>
<feature type="active site" evidence="2">
    <location>
        <position position="107"/>
    </location>
</feature>
<evidence type="ECO:0000256" key="4">
    <source>
        <dbReference type="SAM" id="MobiDB-lite"/>
    </source>
</evidence>
<keyword evidence="5" id="KW-1133">Transmembrane helix</keyword>
<dbReference type="SUPFAM" id="SSF50630">
    <property type="entry name" value="Acid proteases"/>
    <property type="match status" value="1"/>
</dbReference>
<evidence type="ECO:0000313" key="7">
    <source>
        <dbReference type="EMBL" id="KAB5591281.1"/>
    </source>
</evidence>
<dbReference type="Pfam" id="PF00026">
    <property type="entry name" value="Asp"/>
    <property type="match status" value="1"/>
</dbReference>
<feature type="active site" evidence="2">
    <location>
        <position position="325"/>
    </location>
</feature>
<organism evidence="7 8">
    <name type="scientific">Ceratobasidium theobromae</name>
    <dbReference type="NCBI Taxonomy" id="1582974"/>
    <lineage>
        <taxon>Eukaryota</taxon>
        <taxon>Fungi</taxon>
        <taxon>Dikarya</taxon>
        <taxon>Basidiomycota</taxon>
        <taxon>Agaricomycotina</taxon>
        <taxon>Agaricomycetes</taxon>
        <taxon>Cantharellales</taxon>
        <taxon>Ceratobasidiaceae</taxon>
        <taxon>Ceratobasidium</taxon>
    </lineage>
</organism>
<dbReference type="Gene3D" id="2.40.70.10">
    <property type="entry name" value="Acid Proteases"/>
    <property type="match status" value="2"/>
</dbReference>
<keyword evidence="7" id="KW-0645">Protease</keyword>
<dbReference type="InterPro" id="IPR001461">
    <property type="entry name" value="Aspartic_peptidase_A1"/>
</dbReference>
<comment type="similarity">
    <text evidence="1">Belongs to the peptidase A1 family.</text>
</comment>
<reference evidence="7 8" key="1">
    <citation type="journal article" date="2019" name="Fungal Biol. Biotechnol.">
        <title>Draft genome sequence of fastidious pathogen Ceratobasidium theobromae, which causes vascular-streak dieback in Theobroma cacao.</title>
        <authorList>
            <person name="Ali S.S."/>
            <person name="Asman A."/>
            <person name="Shao J."/>
            <person name="Firmansyah A.P."/>
            <person name="Susilo A.W."/>
            <person name="Rosmana A."/>
            <person name="McMahon P."/>
            <person name="Junaid M."/>
            <person name="Guest D."/>
            <person name="Kheng T.Y."/>
            <person name="Meinhardt L.W."/>
            <person name="Bailey B.A."/>
        </authorList>
    </citation>
    <scope>NUCLEOTIDE SEQUENCE [LARGE SCALE GENOMIC DNA]</scope>
    <source>
        <strain evidence="7 8">CT2</strain>
    </source>
</reference>
<dbReference type="PRINTS" id="PR00792">
    <property type="entry name" value="PEPSIN"/>
</dbReference>
<dbReference type="Proteomes" id="UP000383932">
    <property type="component" value="Unassembled WGS sequence"/>
</dbReference>
<protein>
    <submittedName>
        <fullName evidence="7">Eukaryotic aspartyl protease</fullName>
    </submittedName>
</protein>
<evidence type="ECO:0000256" key="5">
    <source>
        <dbReference type="SAM" id="Phobius"/>
    </source>
</evidence>
<gene>
    <name evidence="7" type="ORF">CTheo_5284</name>
</gene>
<proteinExistence type="inferred from homology"/>